<evidence type="ECO:0000313" key="1">
    <source>
        <dbReference type="EMBL" id="MDX8046891.1"/>
    </source>
</evidence>
<evidence type="ECO:0000313" key="2">
    <source>
        <dbReference type="Proteomes" id="UP001277972"/>
    </source>
</evidence>
<protein>
    <submittedName>
        <fullName evidence="1">MOSC domain-containing protein</fullName>
    </submittedName>
</protein>
<comment type="caution">
    <text evidence="1">The sequence shown here is derived from an EMBL/GenBank/DDBJ whole genome shotgun (WGS) entry which is preliminary data.</text>
</comment>
<accession>A0ACC6M7M1</accession>
<reference evidence="1" key="1">
    <citation type="submission" date="2023-11" db="EMBL/GenBank/DDBJ databases">
        <title>Gracilibacillus pellucida a moderately halophilic bacterium isolated from saline soil in Xinjiang province.</title>
        <authorList>
            <person name="Zhang Z."/>
            <person name="Tan F."/>
            <person name="Wang Y."/>
            <person name="Xia M."/>
        </authorList>
    </citation>
    <scope>NUCLEOTIDE SEQUENCE</scope>
    <source>
        <strain evidence="1">S3-1-1</strain>
    </source>
</reference>
<gene>
    <name evidence="1" type="ORF">SH601_12935</name>
</gene>
<sequence>MIAYQIVSLNVGKPQVYSIEGKELETGFIKKPVDHANYLTFTGFEHDGQADRKNHGGPEKALLMYAKEHYSFWQKKYDQTFDYPAFGENITIAGLTEEALYIGDVFTLGEAEIQVSQPRRPCYKIARVHGIPDMPAIVTETGFSGYYFRVLKEGWVKPSDTLVKTKEAPDKVTPKDIFYCLYHDRINKDKMEEYSQINALAPNVKESLIKRIKKIG</sequence>
<proteinExistence type="predicted"/>
<organism evidence="1 2">
    <name type="scientific">Gracilibacillus pellucidus</name>
    <dbReference type="NCBI Taxonomy" id="3095368"/>
    <lineage>
        <taxon>Bacteria</taxon>
        <taxon>Bacillati</taxon>
        <taxon>Bacillota</taxon>
        <taxon>Bacilli</taxon>
        <taxon>Bacillales</taxon>
        <taxon>Bacillaceae</taxon>
        <taxon>Gracilibacillus</taxon>
    </lineage>
</organism>
<dbReference type="Proteomes" id="UP001277972">
    <property type="component" value="Unassembled WGS sequence"/>
</dbReference>
<dbReference type="EMBL" id="JAWZSR010000007">
    <property type="protein sequence ID" value="MDX8046891.1"/>
    <property type="molecule type" value="Genomic_DNA"/>
</dbReference>
<keyword evidence="2" id="KW-1185">Reference proteome</keyword>
<name>A0ACC6M7M1_9BACI</name>